<reference evidence="2 3" key="1">
    <citation type="submission" date="2023-09" db="EMBL/GenBank/DDBJ databases">
        <authorList>
            <person name="Rey-Velasco X."/>
        </authorList>
    </citation>
    <scope>NUCLEOTIDE SEQUENCE [LARGE SCALE GENOMIC DNA]</scope>
    <source>
        <strain evidence="2 3">W409</strain>
    </source>
</reference>
<comment type="caution">
    <text evidence="2">The sequence shown here is derived from an EMBL/GenBank/DDBJ whole genome shotgun (WGS) entry which is preliminary data.</text>
</comment>
<keyword evidence="3" id="KW-1185">Reference proteome</keyword>
<evidence type="ECO:0000256" key="1">
    <source>
        <dbReference type="SAM" id="MobiDB-lite"/>
    </source>
</evidence>
<evidence type="ECO:0000313" key="2">
    <source>
        <dbReference type="EMBL" id="MDT0581708.1"/>
    </source>
</evidence>
<dbReference type="NCBIfam" id="TIGR02574">
    <property type="entry name" value="stabl_TIGR02574"/>
    <property type="match status" value="1"/>
</dbReference>
<name>A0AAW8R0G2_9ALTE</name>
<sequence>MKIDSLTTNEKVVLAQQLWDSVVANEDSLEVSANQKAELGRRVSEFESDGNTGNPWASVKTRILNK</sequence>
<dbReference type="EMBL" id="JAVRIE010000001">
    <property type="protein sequence ID" value="MDT0581708.1"/>
    <property type="molecule type" value="Genomic_DNA"/>
</dbReference>
<dbReference type="Proteomes" id="UP001249020">
    <property type="component" value="Unassembled WGS sequence"/>
</dbReference>
<dbReference type="Pfam" id="PF09720">
    <property type="entry name" value="Unstab_antitox"/>
    <property type="match status" value="1"/>
</dbReference>
<protein>
    <submittedName>
        <fullName evidence="2">Addiction module protein</fullName>
    </submittedName>
</protein>
<feature type="region of interest" description="Disordered" evidence="1">
    <location>
        <begin position="44"/>
        <end position="66"/>
    </location>
</feature>
<gene>
    <name evidence="2" type="ORF">RM544_04085</name>
</gene>
<proteinExistence type="predicted"/>
<organism evidence="2 3">
    <name type="scientific">Brumicola blandensis</name>
    <dbReference type="NCBI Taxonomy" id="3075611"/>
    <lineage>
        <taxon>Bacteria</taxon>
        <taxon>Pseudomonadati</taxon>
        <taxon>Pseudomonadota</taxon>
        <taxon>Gammaproteobacteria</taxon>
        <taxon>Alteromonadales</taxon>
        <taxon>Alteromonadaceae</taxon>
        <taxon>Brumicola</taxon>
    </lineage>
</organism>
<dbReference type="InterPro" id="IPR013406">
    <property type="entry name" value="CHP02574_addiction_mod"/>
</dbReference>
<dbReference type="RefSeq" id="WP_311360486.1">
    <property type="nucleotide sequence ID" value="NZ_JAVRIE010000001.1"/>
</dbReference>
<dbReference type="AlphaFoldDB" id="A0AAW8R0G2"/>
<accession>A0AAW8R0G2</accession>
<evidence type="ECO:0000313" key="3">
    <source>
        <dbReference type="Proteomes" id="UP001249020"/>
    </source>
</evidence>